<dbReference type="AlphaFoldDB" id="A0A5J5ISB1"/>
<evidence type="ECO:0000313" key="2">
    <source>
        <dbReference type="Proteomes" id="UP000327039"/>
    </source>
</evidence>
<proteinExistence type="predicted"/>
<evidence type="ECO:0000313" key="1">
    <source>
        <dbReference type="EMBL" id="KAA9085244.1"/>
    </source>
</evidence>
<evidence type="ECO:0008006" key="3">
    <source>
        <dbReference type="Google" id="ProtNLM"/>
    </source>
</evidence>
<comment type="caution">
    <text evidence="1">The sequence shown here is derived from an EMBL/GenBank/DDBJ whole genome shotgun (WGS) entry which is preliminary data.</text>
</comment>
<gene>
    <name evidence="1" type="ORF">F6B42_12235</name>
</gene>
<organism evidence="1 2">
    <name type="scientific">Microbacterium radiodurans</name>
    <dbReference type="NCBI Taxonomy" id="661398"/>
    <lineage>
        <taxon>Bacteria</taxon>
        <taxon>Bacillati</taxon>
        <taxon>Actinomycetota</taxon>
        <taxon>Actinomycetes</taxon>
        <taxon>Micrococcales</taxon>
        <taxon>Microbacteriaceae</taxon>
        <taxon>Microbacterium</taxon>
    </lineage>
</organism>
<sequence>MPYRSRETLEGWLAGFISSRADGDLIRVALQDSSLGADGGLVIVPLRNASTTVYIHPPVEVDPRWRVVFEPQPEEIALSSEEVYALTAELNTAAQLCAYLAERSASHREEPPAA</sequence>
<name>A0A5J5ISB1_9MICO</name>
<dbReference type="EMBL" id="VYRZ01000003">
    <property type="protein sequence ID" value="KAA9085244.1"/>
    <property type="molecule type" value="Genomic_DNA"/>
</dbReference>
<reference evidence="2" key="1">
    <citation type="submission" date="2019-09" db="EMBL/GenBank/DDBJ databases">
        <title>Mumia zhuanghuii sp. nov. isolated from the intestinal contents of plateau pika (Ochotona curzoniae) in the Qinghai-Tibet plateau of China.</title>
        <authorList>
            <person name="Tian Z."/>
        </authorList>
    </citation>
    <scope>NUCLEOTIDE SEQUENCE [LARGE SCALE GENOMIC DNA]</scope>
    <source>
        <strain evidence="2">DSM 25564</strain>
    </source>
</reference>
<dbReference type="OrthoDB" id="5023161at2"/>
<accession>A0A5J5ISB1</accession>
<dbReference type="RefSeq" id="WP_150419966.1">
    <property type="nucleotide sequence ID" value="NZ_VYRZ01000003.1"/>
</dbReference>
<protein>
    <recommendedName>
        <fullName evidence="3">Protein-L-isoaspartate carboxylmethyltransferase</fullName>
    </recommendedName>
</protein>
<keyword evidence="2" id="KW-1185">Reference proteome</keyword>
<dbReference type="Proteomes" id="UP000327039">
    <property type="component" value="Unassembled WGS sequence"/>
</dbReference>